<proteinExistence type="predicted"/>
<dbReference type="RefSeq" id="WP_236342500.1">
    <property type="nucleotide sequence ID" value="NZ_CAKMMF010000011.1"/>
</dbReference>
<comment type="caution">
    <text evidence="2">The sequence shown here is derived from an EMBL/GenBank/DDBJ whole genome shotgun (WGS) entry which is preliminary data.</text>
</comment>
<evidence type="ECO:0000313" key="2">
    <source>
        <dbReference type="EMBL" id="CAH1205848.1"/>
    </source>
</evidence>
<feature type="transmembrane region" description="Helical" evidence="1">
    <location>
        <begin position="6"/>
        <end position="25"/>
    </location>
</feature>
<reference evidence="2" key="1">
    <citation type="submission" date="2022-01" db="EMBL/GenBank/DDBJ databases">
        <authorList>
            <person name="Criscuolo A."/>
        </authorList>
    </citation>
    <scope>NUCLEOTIDE SEQUENCE</scope>
    <source>
        <strain evidence="2">CIP111893</strain>
    </source>
</reference>
<evidence type="ECO:0000313" key="3">
    <source>
        <dbReference type="Proteomes" id="UP000838686"/>
    </source>
</evidence>
<accession>A0ABN8GI36</accession>
<keyword evidence="1" id="KW-1133">Transmembrane helix</keyword>
<name>A0ABN8GI36_9BACL</name>
<keyword evidence="1" id="KW-0812">Transmembrane</keyword>
<gene>
    <name evidence="2" type="ORF">PAECIP111893_02437</name>
</gene>
<dbReference type="Proteomes" id="UP000838686">
    <property type="component" value="Unassembled WGS sequence"/>
</dbReference>
<keyword evidence="3" id="KW-1185">Reference proteome</keyword>
<keyword evidence="1" id="KW-0472">Membrane</keyword>
<dbReference type="Gene3D" id="1.20.5.170">
    <property type="match status" value="1"/>
</dbReference>
<evidence type="ECO:0000256" key="1">
    <source>
        <dbReference type="SAM" id="Phobius"/>
    </source>
</evidence>
<sequence length="98" mass="11064">MKLLKSFGPVIAAIIILSAISYQFYMSYENNKKIDEKLTSIQSDVSKISNELRSIKVDIGDVDYSVSSAESNVDSVDQRVSNLESILDDILRYLKYGY</sequence>
<protein>
    <submittedName>
        <fullName evidence="2">Uncharacterized protein</fullName>
    </submittedName>
</protein>
<organism evidence="2 3">
    <name type="scientific">Paenibacillus plantiphilus</name>
    <dbReference type="NCBI Taxonomy" id="2905650"/>
    <lineage>
        <taxon>Bacteria</taxon>
        <taxon>Bacillati</taxon>
        <taxon>Bacillota</taxon>
        <taxon>Bacilli</taxon>
        <taxon>Bacillales</taxon>
        <taxon>Paenibacillaceae</taxon>
        <taxon>Paenibacillus</taxon>
    </lineage>
</organism>
<dbReference type="EMBL" id="CAKMMF010000011">
    <property type="protein sequence ID" value="CAH1205848.1"/>
    <property type="molecule type" value="Genomic_DNA"/>
</dbReference>